<feature type="region of interest" description="Disordered" evidence="1">
    <location>
        <begin position="397"/>
        <end position="506"/>
    </location>
</feature>
<dbReference type="HOGENOM" id="CLU_501611_0_0_1"/>
<dbReference type="RefSeq" id="XP_002789793.2">
    <property type="nucleotide sequence ID" value="XM_002789747.2"/>
</dbReference>
<name>C1HBT9_PARBA</name>
<feature type="compositionally biased region" description="Acidic residues" evidence="1">
    <location>
        <begin position="439"/>
        <end position="448"/>
    </location>
</feature>
<sequence length="543" mass="60935">MPVIGPPWITDANSTERDAVDKVDMKEENPPLLQNLPHATDPVLIKTDPPELHPAFMLDGSDAIYPLSPYETEIIWVSVGPVGEQRTFGAHLGILSQSSSLISKICPATTAKSHSLSLDDTSPVVFELALRFLYTGNYQVCSYSSTILPTPEDSALCSDIGLDFEIHSLVYCFAREYAIDRLAALAIGYIKNMTQVPYWNILDVAKKAYPKLREDDGNDMYRAKFMHETRRAMKNNFNLVRETWLLDVFKNEHGNLTVDLFTTLTEPLVVEESKSLALEDKQSFDDTSEQHQLDEPLSPSQTDYEKGKTVHWNGDGGDHELANHIPEPPAAPKDEGPPLSPPQQTISNPNPGFHEVVYRGYSEQPEPKLAGQECDWDISIGARKFMKKKYNRKKGKRLINGEETETSRLATTAYPEPEAEPEPLVETLPLTNHFPTEEPTPEPLDDNFPDFPAEPPLSLSPPFHSRHQSSPTFRPGDSEPTTPQSPFFTSMDGEDEGGKPTEKYFTTPCSKRKQHLKSISYWINCPRCKNELRSVARGACWGY</sequence>
<evidence type="ECO:0000313" key="4">
    <source>
        <dbReference type="Proteomes" id="UP000002059"/>
    </source>
</evidence>
<gene>
    <name evidence="3" type="ORF">PAAG_08230</name>
</gene>
<evidence type="ECO:0000256" key="1">
    <source>
        <dbReference type="SAM" id="MobiDB-lite"/>
    </source>
</evidence>
<accession>C1HBT9</accession>
<feature type="compositionally biased region" description="Basic and acidic residues" evidence="1">
    <location>
        <begin position="281"/>
        <end position="294"/>
    </location>
</feature>
<dbReference type="InterPro" id="IPR011333">
    <property type="entry name" value="SKP1/BTB/POZ_sf"/>
</dbReference>
<dbReference type="Pfam" id="PF00651">
    <property type="entry name" value="BTB"/>
    <property type="match status" value="1"/>
</dbReference>
<dbReference type="PANTHER" id="PTHR47843">
    <property type="entry name" value="BTB DOMAIN-CONTAINING PROTEIN-RELATED"/>
    <property type="match status" value="1"/>
</dbReference>
<proteinExistence type="predicted"/>
<dbReference type="KEGG" id="pbl:PAAG_08230"/>
<dbReference type="EMBL" id="KN294022">
    <property type="protein sequence ID" value="EEH38503.2"/>
    <property type="molecule type" value="Genomic_DNA"/>
</dbReference>
<organism evidence="3 4">
    <name type="scientific">Paracoccidioides lutzii (strain ATCC MYA-826 / Pb01)</name>
    <name type="common">Paracoccidioides brasiliensis</name>
    <dbReference type="NCBI Taxonomy" id="502779"/>
    <lineage>
        <taxon>Eukaryota</taxon>
        <taxon>Fungi</taxon>
        <taxon>Dikarya</taxon>
        <taxon>Ascomycota</taxon>
        <taxon>Pezizomycotina</taxon>
        <taxon>Eurotiomycetes</taxon>
        <taxon>Eurotiomycetidae</taxon>
        <taxon>Onygenales</taxon>
        <taxon>Ajellomycetaceae</taxon>
        <taxon>Paracoccidioides</taxon>
    </lineage>
</organism>
<dbReference type="eggNOG" id="ENOG502T49N">
    <property type="taxonomic scope" value="Eukaryota"/>
</dbReference>
<protein>
    <recommendedName>
        <fullName evidence="2">BTB domain-containing protein</fullName>
    </recommendedName>
</protein>
<reference evidence="3 4" key="1">
    <citation type="journal article" date="2011" name="PLoS Genet.">
        <title>Comparative genomic analysis of human fungal pathogens causing paracoccidioidomycosis.</title>
        <authorList>
            <person name="Desjardins C.A."/>
            <person name="Champion M.D."/>
            <person name="Holder J.W."/>
            <person name="Muszewska A."/>
            <person name="Goldberg J."/>
            <person name="Bailao A.M."/>
            <person name="Brigido M.M."/>
            <person name="Ferreira M.E."/>
            <person name="Garcia A.M."/>
            <person name="Grynberg M."/>
            <person name="Gujja S."/>
            <person name="Heiman D.I."/>
            <person name="Henn M.R."/>
            <person name="Kodira C.D."/>
            <person name="Leon-Narvaez H."/>
            <person name="Longo L.V."/>
            <person name="Ma L.J."/>
            <person name="Malavazi I."/>
            <person name="Matsuo A.L."/>
            <person name="Morais F.V."/>
            <person name="Pereira M."/>
            <person name="Rodriguez-Brito S."/>
            <person name="Sakthikumar S."/>
            <person name="Salem-Izacc S.M."/>
            <person name="Sykes S.M."/>
            <person name="Teixeira M.M."/>
            <person name="Vallejo M.C."/>
            <person name="Walter M.E."/>
            <person name="Yandava C."/>
            <person name="Young S."/>
            <person name="Zeng Q."/>
            <person name="Zucker J."/>
            <person name="Felipe M.S."/>
            <person name="Goldman G.H."/>
            <person name="Haas B.J."/>
            <person name="McEwen J.G."/>
            <person name="Nino-Vega G."/>
            <person name="Puccia R."/>
            <person name="San-Blas G."/>
            <person name="Soares C.M."/>
            <person name="Birren B.W."/>
            <person name="Cuomo C.A."/>
        </authorList>
    </citation>
    <scope>NUCLEOTIDE SEQUENCE [LARGE SCALE GENOMIC DNA]</scope>
    <source>
        <strain evidence="4">ATCC MYA-826 / Pb01</strain>
    </source>
</reference>
<dbReference type="GeneID" id="9093004"/>
<feature type="domain" description="BTB" evidence="2">
    <location>
        <begin position="61"/>
        <end position="142"/>
    </location>
</feature>
<dbReference type="Proteomes" id="UP000002059">
    <property type="component" value="Partially assembled WGS sequence"/>
</dbReference>
<dbReference type="AlphaFoldDB" id="C1HBT9"/>
<feature type="compositionally biased region" description="Polar residues" evidence="1">
    <location>
        <begin position="479"/>
        <end position="488"/>
    </location>
</feature>
<dbReference type="OMA" id="ICDGEAN"/>
<evidence type="ECO:0000259" key="2">
    <source>
        <dbReference type="PROSITE" id="PS50097"/>
    </source>
</evidence>
<evidence type="ECO:0000313" key="3">
    <source>
        <dbReference type="EMBL" id="EEH38503.2"/>
    </source>
</evidence>
<dbReference type="PROSITE" id="PS50097">
    <property type="entry name" value="BTB"/>
    <property type="match status" value="1"/>
</dbReference>
<dbReference type="Gene3D" id="3.30.710.10">
    <property type="entry name" value="Potassium Channel Kv1.1, Chain A"/>
    <property type="match status" value="1"/>
</dbReference>
<dbReference type="InterPro" id="IPR000210">
    <property type="entry name" value="BTB/POZ_dom"/>
</dbReference>
<feature type="region of interest" description="Disordered" evidence="1">
    <location>
        <begin position="281"/>
        <end position="355"/>
    </location>
</feature>
<dbReference type="STRING" id="502779.C1HBT9"/>
<keyword evidence="4" id="KW-1185">Reference proteome</keyword>
<dbReference type="VEuPathDB" id="FungiDB:PAAG_08230"/>
<dbReference type="SUPFAM" id="SSF54695">
    <property type="entry name" value="POZ domain"/>
    <property type="match status" value="1"/>
</dbReference>
<dbReference type="OrthoDB" id="6359816at2759"/>
<dbReference type="PANTHER" id="PTHR47843:SF7">
    <property type="entry name" value="BTB DOMAIN-CONTAINING PROTEIN"/>
    <property type="match status" value="1"/>
</dbReference>